<feature type="transmembrane region" description="Helical" evidence="7">
    <location>
        <begin position="528"/>
        <end position="547"/>
    </location>
</feature>
<dbReference type="InterPro" id="IPR004680">
    <property type="entry name" value="Cit_transptr-like_dom"/>
</dbReference>
<protein>
    <submittedName>
        <fullName evidence="9">SLC13 family permease</fullName>
    </submittedName>
</protein>
<dbReference type="Pfam" id="PF03600">
    <property type="entry name" value="CitMHS"/>
    <property type="match status" value="1"/>
</dbReference>
<dbReference type="KEGG" id="atq:GH723_00680"/>
<dbReference type="GO" id="GO:0006813">
    <property type="term" value="P:potassium ion transport"/>
    <property type="evidence" value="ECO:0007669"/>
    <property type="project" value="InterPro"/>
</dbReference>
<dbReference type="PANTHER" id="PTHR43652:SF2">
    <property type="entry name" value="BASIC AMINO ACID ANTIPORTER YFCC-RELATED"/>
    <property type="match status" value="1"/>
</dbReference>
<feature type="domain" description="RCK C-terminal" evidence="8">
    <location>
        <begin position="296"/>
        <end position="380"/>
    </location>
</feature>
<feature type="transmembrane region" description="Helical" evidence="7">
    <location>
        <begin position="418"/>
        <end position="436"/>
    </location>
</feature>
<feature type="transmembrane region" description="Helical" evidence="7">
    <location>
        <begin position="448"/>
        <end position="467"/>
    </location>
</feature>
<comment type="subcellular location">
    <subcellularLocation>
        <location evidence="1">Membrane</location>
        <topology evidence="1">Multi-pass membrane protein</topology>
    </subcellularLocation>
</comment>
<evidence type="ECO:0000313" key="9">
    <source>
        <dbReference type="EMBL" id="QGG93743.1"/>
    </source>
</evidence>
<feature type="domain" description="RCK C-terminal" evidence="8">
    <location>
        <begin position="207"/>
        <end position="290"/>
    </location>
</feature>
<keyword evidence="3 7" id="KW-0812">Transmembrane</keyword>
<dbReference type="SUPFAM" id="SSF116726">
    <property type="entry name" value="TrkA C-terminal domain-like"/>
    <property type="match status" value="2"/>
</dbReference>
<dbReference type="GO" id="GO:0008324">
    <property type="term" value="F:monoatomic cation transmembrane transporter activity"/>
    <property type="evidence" value="ECO:0007669"/>
    <property type="project" value="InterPro"/>
</dbReference>
<reference evidence="9 10" key="1">
    <citation type="submission" date="2019-11" db="EMBL/GenBank/DDBJ databases">
        <authorList>
            <person name="He Y."/>
        </authorList>
    </citation>
    <scope>NUCLEOTIDE SEQUENCE [LARGE SCALE GENOMIC DNA]</scope>
    <source>
        <strain evidence="9 10">SCSIO 58843</strain>
    </source>
</reference>
<feature type="transmembrane region" description="Helical" evidence="7">
    <location>
        <begin position="102"/>
        <end position="120"/>
    </location>
</feature>
<evidence type="ECO:0000256" key="1">
    <source>
        <dbReference type="ARBA" id="ARBA00004141"/>
    </source>
</evidence>
<evidence type="ECO:0000256" key="7">
    <source>
        <dbReference type="SAM" id="Phobius"/>
    </source>
</evidence>
<feature type="transmembrane region" description="Helical" evidence="7">
    <location>
        <begin position="182"/>
        <end position="202"/>
    </location>
</feature>
<evidence type="ECO:0000256" key="6">
    <source>
        <dbReference type="ARBA" id="ARBA00023136"/>
    </source>
</evidence>
<dbReference type="InterPro" id="IPR051679">
    <property type="entry name" value="DASS-Related_Transporters"/>
</dbReference>
<dbReference type="Pfam" id="PF02080">
    <property type="entry name" value="TrkA_C"/>
    <property type="match status" value="2"/>
</dbReference>
<dbReference type="PROSITE" id="PS51202">
    <property type="entry name" value="RCK_C"/>
    <property type="match status" value="2"/>
</dbReference>
<accession>A0A5Q2RDL6</accession>
<dbReference type="InterPro" id="IPR036721">
    <property type="entry name" value="RCK_C_sf"/>
</dbReference>
<keyword evidence="6 7" id="KW-0472">Membrane</keyword>
<keyword evidence="10" id="KW-1185">Reference proteome</keyword>
<dbReference type="GO" id="GO:0005886">
    <property type="term" value="C:plasma membrane"/>
    <property type="evidence" value="ECO:0007669"/>
    <property type="project" value="TreeGrafter"/>
</dbReference>
<dbReference type="EMBL" id="CP045851">
    <property type="protein sequence ID" value="QGG93743.1"/>
    <property type="molecule type" value="Genomic_DNA"/>
</dbReference>
<feature type="transmembrane region" description="Helical" evidence="7">
    <location>
        <begin position="487"/>
        <end position="516"/>
    </location>
</feature>
<evidence type="ECO:0000256" key="5">
    <source>
        <dbReference type="ARBA" id="ARBA00022989"/>
    </source>
</evidence>
<evidence type="ECO:0000256" key="2">
    <source>
        <dbReference type="ARBA" id="ARBA00022448"/>
    </source>
</evidence>
<dbReference type="InterPro" id="IPR006037">
    <property type="entry name" value="RCK_C"/>
</dbReference>
<evidence type="ECO:0000259" key="8">
    <source>
        <dbReference type="PROSITE" id="PS51202"/>
    </source>
</evidence>
<keyword evidence="5 7" id="KW-1133">Transmembrane helix</keyword>
<keyword evidence="4" id="KW-0677">Repeat</keyword>
<dbReference type="InterPro" id="IPR031312">
    <property type="entry name" value="Na/sul_symport_CS"/>
</dbReference>
<evidence type="ECO:0000313" key="10">
    <source>
        <dbReference type="Proteomes" id="UP000334019"/>
    </source>
</evidence>
<dbReference type="AlphaFoldDB" id="A0A5Q2RDL6"/>
<evidence type="ECO:0000256" key="4">
    <source>
        <dbReference type="ARBA" id="ARBA00022737"/>
    </source>
</evidence>
<dbReference type="RefSeq" id="WP_153757849.1">
    <property type="nucleotide sequence ID" value="NZ_CP045851.1"/>
</dbReference>
<feature type="transmembrane region" description="Helical" evidence="7">
    <location>
        <begin position="141"/>
        <end position="162"/>
    </location>
</feature>
<dbReference type="PROSITE" id="PS01271">
    <property type="entry name" value="NA_SULFATE"/>
    <property type="match status" value="1"/>
</dbReference>
<proteinExistence type="predicted"/>
<feature type="transmembrane region" description="Helical" evidence="7">
    <location>
        <begin position="567"/>
        <end position="590"/>
    </location>
</feature>
<keyword evidence="2" id="KW-0813">Transport</keyword>
<organism evidence="9 10">
    <name type="scientific">Actinomarinicola tropica</name>
    <dbReference type="NCBI Taxonomy" id="2789776"/>
    <lineage>
        <taxon>Bacteria</taxon>
        <taxon>Bacillati</taxon>
        <taxon>Actinomycetota</taxon>
        <taxon>Acidimicrobiia</taxon>
        <taxon>Acidimicrobiales</taxon>
        <taxon>Iamiaceae</taxon>
        <taxon>Actinomarinicola</taxon>
    </lineage>
</organism>
<dbReference type="Proteomes" id="UP000334019">
    <property type="component" value="Chromosome"/>
</dbReference>
<gene>
    <name evidence="9" type="ORF">GH723_00680</name>
</gene>
<dbReference type="PANTHER" id="PTHR43652">
    <property type="entry name" value="BASIC AMINO ACID ANTIPORTER YFCC-RELATED"/>
    <property type="match status" value="1"/>
</dbReference>
<dbReference type="Gene3D" id="3.30.70.1450">
    <property type="entry name" value="Regulator of K+ conductance, C-terminal domain"/>
    <property type="match status" value="2"/>
</dbReference>
<name>A0A5Q2RDL6_9ACTN</name>
<evidence type="ECO:0000256" key="3">
    <source>
        <dbReference type="ARBA" id="ARBA00022692"/>
    </source>
</evidence>
<sequence>MGWDAWITLAVIAAMVVALVSERVAPTVAVTTAVVVLYLVDVVDFDGAFGGLSNAAPVTVAALYVIAGAAEQTGALARGLDGVLGARRPASERRAVWRVSRVAAGGSAFVPNTPLVALMVPSIEQWSRRHGFSSSRVLMPLSYAAVLGGVITILGTSTNLVVNGFLDAAGEEPFGVFSITPVGLPVALAGVAVLVLLSPLLLPRRSTPGDQLGSGREYTIEMVVTAGGGLAGASVADAGFAELDGLSLAAVDRLGQVVAPDADVRLEPGDHLLFTGPIDRIHDLEKVDGLVTTHEELSAPTGPDRSHMFEAVVADTGPLAGHTLKQLGFHERHGATVLAIHRAGDPARGPIGDVVLRGGDVLVLVAEDGFRDRIRDLPDFLVVAPMEASAPVRRPGGRIVQLVVLALLLATGSGLVDLTPASIAGAWALVVTRVVSPTEAVRSVNFNVIALVAMSFGLGAAAAESGLAERFAEVLVDLGDPLGHVGVLVGVMAATLVLTELLSNNAAAALMFPVAAAISTETGTDLRSLALGVLVMASCSFLSPIGYQTNTMVWSIGGYRFSDFTRVGVPLTAVVFATTALVIPLAYPLAT</sequence>